<evidence type="ECO:0000259" key="4">
    <source>
        <dbReference type="PROSITE" id="PS51206"/>
    </source>
</evidence>
<reference evidence="5 6" key="1">
    <citation type="submission" date="2018-09" db="EMBL/GenBank/DDBJ databases">
        <authorList>
            <person name="Zhu H."/>
        </authorList>
    </citation>
    <scope>NUCLEOTIDE SEQUENCE [LARGE SCALE GENOMIC DNA]</scope>
    <source>
        <strain evidence="5 6">K2W22B-5</strain>
    </source>
</reference>
<protein>
    <recommendedName>
        <fullName evidence="4">SF3 helicase domain-containing protein</fullName>
    </recommendedName>
</protein>
<dbReference type="AlphaFoldDB" id="A0A418VP87"/>
<dbReference type="SUPFAM" id="SSF56747">
    <property type="entry name" value="Prim-pol domain"/>
    <property type="match status" value="1"/>
</dbReference>
<dbReference type="Pfam" id="PF19263">
    <property type="entry name" value="DUF5906"/>
    <property type="match status" value="1"/>
</dbReference>
<dbReference type="PANTHER" id="PTHR35372:SF2">
    <property type="entry name" value="SF3 HELICASE DOMAIN-CONTAINING PROTEIN"/>
    <property type="match status" value="1"/>
</dbReference>
<feature type="domain" description="SF3 helicase" evidence="4">
    <location>
        <begin position="519"/>
        <end position="674"/>
    </location>
</feature>
<dbReference type="PROSITE" id="PS51206">
    <property type="entry name" value="SF3_HELICASE_1"/>
    <property type="match status" value="1"/>
</dbReference>
<gene>
    <name evidence="5" type="ORF">D3877_23465</name>
</gene>
<dbReference type="Gene3D" id="3.30.720.160">
    <property type="entry name" value="Bifunctional DNA primase/polymerase, N-terminal"/>
    <property type="match status" value="1"/>
</dbReference>
<keyword evidence="2" id="KW-0378">Hydrolase</keyword>
<dbReference type="InterPro" id="IPR014818">
    <property type="entry name" value="Phage/plasmid_primase_P4_C"/>
</dbReference>
<dbReference type="InterPro" id="IPR027417">
    <property type="entry name" value="P-loop_NTPase"/>
</dbReference>
<sequence length="810" mass="90753">MADLFAAHAPAFWSRGIPAIPLVKGQKRPAIDAWQMFSDSLPTEEQKARWLSEFAHGNIGVALGPQSGIEMLDVDTDDPKVHQFIDTVLPHSPWRRLGRKGFALAFRWSGHRTFRIKQADDATIMELLSAKTQLVIPPSIHPDTGLPYRANVDLLEVYDELPPLPRDVEIILREGLKELGYELSANGFTKLTEWVAPGARDNRMIQVAGLYANTILRGEVTFLEAVAQMRGWHDARVEKVAGDDVDINKGIVRMAEFLVSDVTGDKRRMLPVGWDANLSGEMKSGLGLNVITDENQEWTPEQVRTHLDAALGALPPEDLRRVDEVNKALDRIARQQFDALHEEQILRWIAETSMTGISFTSLKRRLRELRQGEVVGTDHSEIAEQVLADLRRFGEVRFAFNKFWSWTGSHWERKIDEDIYRLISNDYGDLPAARKAADHSGILKVMGRKVSRPLVDSALVGINFANGYLSQDGRMLPHDPAYGATYCLPYRYMPELADRCPRWLAFLNERWAKDADRPDKITALQEAMCATLMGMAPRLQRAVLLVGVARSGKSQVLKVMRGLLPEEAVSNIPPNTWGDKFMPVGFVGKLLNVAGELSESKYIQGDIFKQVVEGESIPVQYKGKDAFDIRPMCAHWFGSNHLPKTRDTSEGFNRRWLVLTFNQPVPLEDVQLDFADILIAEEREAITAWAIQGMPRLIRQHSYTIPASHAQAVEAMADANDSVRFFMKQKGVGVLCLNSAPTSSTQLYTEYYRFCAEAGDARPVTLRSFLGRMENLANVFGFTPISQKDKDGNTQVLYVNGTSATPAEAA</sequence>
<dbReference type="GO" id="GO:0005524">
    <property type="term" value="F:ATP binding"/>
    <property type="evidence" value="ECO:0007669"/>
    <property type="project" value="UniProtKB-KW"/>
</dbReference>
<accession>A0A418VP87</accession>
<dbReference type="InterPro" id="IPR014015">
    <property type="entry name" value="Helicase_SF3_DNA-vir"/>
</dbReference>
<dbReference type="RefSeq" id="WP_119833234.1">
    <property type="nucleotide sequence ID" value="NZ_QYUL01000004.1"/>
</dbReference>
<comment type="caution">
    <text evidence="5">The sequence shown here is derived from an EMBL/GenBank/DDBJ whole genome shotgun (WGS) entry which is preliminary data.</text>
</comment>
<dbReference type="Pfam" id="PF08706">
    <property type="entry name" value="D5_N"/>
    <property type="match status" value="1"/>
</dbReference>
<dbReference type="SMART" id="SM00943">
    <property type="entry name" value="Prim-Pol"/>
    <property type="match status" value="1"/>
</dbReference>
<dbReference type="OrthoDB" id="123525at2"/>
<evidence type="ECO:0000256" key="1">
    <source>
        <dbReference type="ARBA" id="ARBA00022741"/>
    </source>
</evidence>
<evidence type="ECO:0000256" key="2">
    <source>
        <dbReference type="ARBA" id="ARBA00022801"/>
    </source>
</evidence>
<name>A0A418VP87_9PROT</name>
<keyword evidence="6" id="KW-1185">Reference proteome</keyword>
<dbReference type="CDD" id="cd04859">
    <property type="entry name" value="Prim_Pol"/>
    <property type="match status" value="1"/>
</dbReference>
<dbReference type="InterPro" id="IPR051620">
    <property type="entry name" value="ORF904-like_C"/>
</dbReference>
<keyword evidence="3" id="KW-0067">ATP-binding</keyword>
<dbReference type="PANTHER" id="PTHR35372">
    <property type="entry name" value="ATP BINDING PROTEIN-RELATED"/>
    <property type="match status" value="1"/>
</dbReference>
<proteinExistence type="predicted"/>
<dbReference type="SUPFAM" id="SSF52540">
    <property type="entry name" value="P-loop containing nucleoside triphosphate hydrolases"/>
    <property type="match status" value="1"/>
</dbReference>
<dbReference type="Pfam" id="PF09250">
    <property type="entry name" value="Prim-Pol"/>
    <property type="match status" value="1"/>
</dbReference>
<evidence type="ECO:0000256" key="3">
    <source>
        <dbReference type="ARBA" id="ARBA00022840"/>
    </source>
</evidence>
<dbReference type="EMBL" id="QYUL01000004">
    <property type="protein sequence ID" value="RJF78092.1"/>
    <property type="molecule type" value="Genomic_DNA"/>
</dbReference>
<dbReference type="Proteomes" id="UP000283458">
    <property type="component" value="Unassembled WGS sequence"/>
</dbReference>
<organism evidence="5 6">
    <name type="scientific">Azospirillum cavernae</name>
    <dbReference type="NCBI Taxonomy" id="2320860"/>
    <lineage>
        <taxon>Bacteria</taxon>
        <taxon>Pseudomonadati</taxon>
        <taxon>Pseudomonadota</taxon>
        <taxon>Alphaproteobacteria</taxon>
        <taxon>Rhodospirillales</taxon>
        <taxon>Azospirillaceae</taxon>
        <taxon>Azospirillum</taxon>
    </lineage>
</organism>
<keyword evidence="1" id="KW-0547">Nucleotide-binding</keyword>
<dbReference type="Gene3D" id="3.40.50.300">
    <property type="entry name" value="P-loop containing nucleotide triphosphate hydrolases"/>
    <property type="match status" value="1"/>
</dbReference>
<dbReference type="GO" id="GO:0016787">
    <property type="term" value="F:hydrolase activity"/>
    <property type="evidence" value="ECO:0007669"/>
    <property type="project" value="UniProtKB-KW"/>
</dbReference>
<dbReference type="InterPro" id="IPR045455">
    <property type="entry name" value="NrS-1_pol-like_helicase"/>
</dbReference>
<evidence type="ECO:0000313" key="6">
    <source>
        <dbReference type="Proteomes" id="UP000283458"/>
    </source>
</evidence>
<evidence type="ECO:0000313" key="5">
    <source>
        <dbReference type="EMBL" id="RJF78092.1"/>
    </source>
</evidence>
<dbReference type="InterPro" id="IPR015330">
    <property type="entry name" value="DNA_primase/pol_bifunc_N"/>
</dbReference>
<dbReference type="InterPro" id="IPR006500">
    <property type="entry name" value="Helicase_put_C_phage/plasmid"/>
</dbReference>
<dbReference type="NCBIfam" id="TIGR01613">
    <property type="entry name" value="primase_Cterm"/>
    <property type="match status" value="1"/>
</dbReference>